<dbReference type="Pfam" id="PF12776">
    <property type="entry name" value="Myb_DNA-bind_3"/>
    <property type="match status" value="1"/>
</dbReference>
<evidence type="ECO:0000256" key="1">
    <source>
        <dbReference type="SAM" id="MobiDB-lite"/>
    </source>
</evidence>
<dbReference type="AlphaFoldDB" id="A0A1V9YPK7"/>
<gene>
    <name evidence="3" type="ORF">ACHHYP_08431</name>
</gene>
<evidence type="ECO:0000259" key="2">
    <source>
        <dbReference type="Pfam" id="PF12776"/>
    </source>
</evidence>
<dbReference type="InterPro" id="IPR024752">
    <property type="entry name" value="Myb/SANT-like_dom"/>
</dbReference>
<dbReference type="InterPro" id="IPR045026">
    <property type="entry name" value="LIMYB"/>
</dbReference>
<feature type="domain" description="Myb/SANT-like" evidence="2">
    <location>
        <begin position="6"/>
        <end position="100"/>
    </location>
</feature>
<dbReference type="PANTHER" id="PTHR47584">
    <property type="match status" value="1"/>
</dbReference>
<accession>A0A1V9YPK7</accession>
<comment type="caution">
    <text evidence="3">The sequence shown here is derived from an EMBL/GenBank/DDBJ whole genome shotgun (WGS) entry which is preliminary data.</text>
</comment>
<evidence type="ECO:0000313" key="3">
    <source>
        <dbReference type="EMBL" id="OQR87639.1"/>
    </source>
</evidence>
<proteinExistence type="predicted"/>
<dbReference type="STRING" id="1202772.A0A1V9YPK7"/>
<keyword evidence="4" id="KW-1185">Reference proteome</keyword>
<feature type="compositionally biased region" description="Low complexity" evidence="1">
    <location>
        <begin position="166"/>
        <end position="193"/>
    </location>
</feature>
<dbReference type="Proteomes" id="UP000243579">
    <property type="component" value="Unassembled WGS sequence"/>
</dbReference>
<name>A0A1V9YPK7_ACHHY</name>
<sequence>MINRASWDEAKRNFLVDLVLEQVIDGKTSDTVLKPEAWTLILNRFNAQYNLALERQQLHNAFGWLKADYKLFASMMQLSGFGWNEPMQMLVADADVWDEYLKHNPSAKKFHNRPFELYLKLSEICTGIVATGNSSVTGDEVLHDTQDDAAQRQPSPEFAPSPQPAPQSSDTRWQTAPLQASTTSSSATAAPTLGIVQRTKKRVRDDSKNPKMHMAKAIKALADSNHRVAPAKTAMTLFDLHYEDRGYSAAARLKFFCYLSNNNGYCDIFTDGKPDVRDAMVNKFFKEYSNTRLE</sequence>
<feature type="region of interest" description="Disordered" evidence="1">
    <location>
        <begin position="147"/>
        <end position="210"/>
    </location>
</feature>
<organism evidence="3 4">
    <name type="scientific">Achlya hypogyna</name>
    <name type="common">Oomycete</name>
    <name type="synonym">Protoachlya hypogyna</name>
    <dbReference type="NCBI Taxonomy" id="1202772"/>
    <lineage>
        <taxon>Eukaryota</taxon>
        <taxon>Sar</taxon>
        <taxon>Stramenopiles</taxon>
        <taxon>Oomycota</taxon>
        <taxon>Saprolegniomycetes</taxon>
        <taxon>Saprolegniales</taxon>
        <taxon>Achlyaceae</taxon>
        <taxon>Achlya</taxon>
    </lineage>
</organism>
<dbReference type="OrthoDB" id="686198at2759"/>
<dbReference type="EMBL" id="JNBR01001430">
    <property type="protein sequence ID" value="OQR87639.1"/>
    <property type="molecule type" value="Genomic_DNA"/>
</dbReference>
<protein>
    <recommendedName>
        <fullName evidence="2">Myb/SANT-like domain-containing protein</fullName>
    </recommendedName>
</protein>
<dbReference type="PANTHER" id="PTHR47584:SF14">
    <property type="entry name" value="L10-INTERACTING MYB DOMAIN-CONTAINING PROTEIN-LIKE"/>
    <property type="match status" value="1"/>
</dbReference>
<evidence type="ECO:0000313" key="4">
    <source>
        <dbReference type="Proteomes" id="UP000243579"/>
    </source>
</evidence>
<reference evidence="3 4" key="1">
    <citation type="journal article" date="2014" name="Genome Biol. Evol.">
        <title>The secreted proteins of Achlya hypogyna and Thraustotheca clavata identify the ancestral oomycete secretome and reveal gene acquisitions by horizontal gene transfer.</title>
        <authorList>
            <person name="Misner I."/>
            <person name="Blouin N."/>
            <person name="Leonard G."/>
            <person name="Richards T.A."/>
            <person name="Lane C.E."/>
        </authorList>
    </citation>
    <scope>NUCLEOTIDE SEQUENCE [LARGE SCALE GENOMIC DNA]</scope>
    <source>
        <strain evidence="3 4">ATCC 48635</strain>
    </source>
</reference>